<dbReference type="EMBL" id="CP060028">
    <property type="protein sequence ID" value="QND79241.1"/>
    <property type="molecule type" value="Genomic_DNA"/>
</dbReference>
<dbReference type="Proteomes" id="UP000515506">
    <property type="component" value="Chromosome"/>
</dbReference>
<proteinExistence type="predicted"/>
<keyword evidence="2" id="KW-1185">Reference proteome</keyword>
<name>A0ABX6R8B7_PSEMX</name>
<protein>
    <submittedName>
        <fullName evidence="1">Uncharacterized protein</fullName>
    </submittedName>
</protein>
<evidence type="ECO:0000313" key="2">
    <source>
        <dbReference type="Proteomes" id="UP000515506"/>
    </source>
</evidence>
<reference evidence="1 2" key="1">
    <citation type="submission" date="2020-08" db="EMBL/GenBank/DDBJ databases">
        <title>Streptomycin resistant and MDR strain, P. mexicana.</title>
        <authorList>
            <person name="Ganesh-kumar S."/>
            <person name="Zhe T."/>
            <person name="Yu Z."/>
            <person name="Min Y."/>
        </authorList>
    </citation>
    <scope>NUCLEOTIDE SEQUENCE [LARGE SCALE GENOMIC DNA]</scope>
    <source>
        <strain evidence="1 2">GTZY</strain>
    </source>
</reference>
<evidence type="ECO:0000313" key="1">
    <source>
        <dbReference type="EMBL" id="QND79241.1"/>
    </source>
</evidence>
<sequence length="120" mass="13190">MGMTRDATLDEVCALIALMRDAKVVGHEWSGDHVRIVVHVTDDALEALTHAAWTANVQMEQHTCELGHHVITASAVPRDTLDHGELQILGIHLVWHLLEAGVLPQGAGERRLSVWKAEIP</sequence>
<dbReference type="RefSeq" id="WP_185894606.1">
    <property type="nucleotide sequence ID" value="NZ_CP060028.1"/>
</dbReference>
<accession>A0ABX6R8B7</accession>
<gene>
    <name evidence="1" type="ORF">H4W19_12850</name>
</gene>
<organism evidence="1 2">
    <name type="scientific">Pseudoxanthomonas mexicana</name>
    <dbReference type="NCBI Taxonomy" id="128785"/>
    <lineage>
        <taxon>Bacteria</taxon>
        <taxon>Pseudomonadati</taxon>
        <taxon>Pseudomonadota</taxon>
        <taxon>Gammaproteobacteria</taxon>
        <taxon>Lysobacterales</taxon>
        <taxon>Lysobacteraceae</taxon>
        <taxon>Pseudoxanthomonas</taxon>
    </lineage>
</organism>